<dbReference type="SUPFAM" id="SSF47598">
    <property type="entry name" value="Ribbon-helix-helix"/>
    <property type="match status" value="1"/>
</dbReference>
<dbReference type="GO" id="GO:0006355">
    <property type="term" value="P:regulation of DNA-templated transcription"/>
    <property type="evidence" value="ECO:0007669"/>
    <property type="project" value="InterPro"/>
</dbReference>
<protein>
    <submittedName>
        <fullName evidence="1">Antitoxin</fullName>
    </submittedName>
</protein>
<evidence type="ECO:0000313" key="1">
    <source>
        <dbReference type="EMBL" id="DAG05503.1"/>
    </source>
</evidence>
<organism evidence="1">
    <name type="scientific">Inoviridae sp. ct0MH15</name>
    <dbReference type="NCBI Taxonomy" id="2825775"/>
    <lineage>
        <taxon>Viruses</taxon>
        <taxon>Monodnaviria</taxon>
        <taxon>Loebvirae</taxon>
        <taxon>Hofneiviricota</taxon>
        <taxon>Faserviricetes</taxon>
        <taxon>Tubulavirales</taxon>
        <taxon>Inoviridae</taxon>
    </lineage>
</organism>
<accession>A0A8S5VFW0</accession>
<dbReference type="EMBL" id="BK016260">
    <property type="protein sequence ID" value="DAG05503.1"/>
    <property type="molecule type" value="Genomic_DNA"/>
</dbReference>
<dbReference type="CDD" id="cd22231">
    <property type="entry name" value="RHH_NikR_HicB-like"/>
    <property type="match status" value="1"/>
</dbReference>
<sequence length="57" mass="6622">MSDATITVRLPKDMRDVFNRVCADNGYSSSLVIREFVKKYIDNNAQLDILKEKRSKK</sequence>
<dbReference type="InterPro" id="IPR010985">
    <property type="entry name" value="Ribbon_hlx_hlx"/>
</dbReference>
<name>A0A8S5VFW0_9VIRU</name>
<proteinExistence type="predicted"/>
<dbReference type="Gene3D" id="1.10.1220.10">
    <property type="entry name" value="Met repressor-like"/>
    <property type="match status" value="1"/>
</dbReference>
<dbReference type="InterPro" id="IPR013321">
    <property type="entry name" value="Arc_rbn_hlx_hlx"/>
</dbReference>
<reference evidence="1" key="1">
    <citation type="journal article" date="2021" name="Proc. Natl. Acad. Sci. U.S.A.">
        <title>A Catalog of Tens of Thousands of Viruses from Human Metagenomes Reveals Hidden Associations with Chronic Diseases.</title>
        <authorList>
            <person name="Tisza M.J."/>
            <person name="Buck C.B."/>
        </authorList>
    </citation>
    <scope>NUCLEOTIDE SEQUENCE</scope>
    <source>
        <strain evidence="1">Ct0MH15</strain>
    </source>
</reference>